<evidence type="ECO:0000313" key="2">
    <source>
        <dbReference type="Proteomes" id="UP000051324"/>
    </source>
</evidence>
<dbReference type="AlphaFoldDB" id="A0A0R1U1Y6"/>
<organism evidence="1 2">
    <name type="scientific">Ligilactobacillus apodemi DSM 16634 = JCM 16172</name>
    <dbReference type="NCBI Taxonomy" id="1423724"/>
    <lineage>
        <taxon>Bacteria</taxon>
        <taxon>Bacillati</taxon>
        <taxon>Bacillota</taxon>
        <taxon>Bacilli</taxon>
        <taxon>Lactobacillales</taxon>
        <taxon>Lactobacillaceae</taxon>
        <taxon>Ligilactobacillus</taxon>
    </lineage>
</organism>
<dbReference type="EMBL" id="AZFT01000053">
    <property type="protein sequence ID" value="KRL83611.1"/>
    <property type="molecule type" value="Genomic_DNA"/>
</dbReference>
<comment type="caution">
    <text evidence="1">The sequence shown here is derived from an EMBL/GenBank/DDBJ whole genome shotgun (WGS) entry which is preliminary data.</text>
</comment>
<sequence>MQKLLSISVLKLVTSFVTSFYKLGGIKMLNIEREFSTEEAKNFALNWVKEQGYTYEEQEFSTNDHKFKIYRGILKKGRK</sequence>
<reference evidence="1 2" key="1">
    <citation type="journal article" date="2015" name="Genome Announc.">
        <title>Expanding the biotechnology potential of lactobacilli through comparative genomics of 213 strains and associated genera.</title>
        <authorList>
            <person name="Sun Z."/>
            <person name="Harris H.M."/>
            <person name="McCann A."/>
            <person name="Guo C."/>
            <person name="Argimon S."/>
            <person name="Zhang W."/>
            <person name="Yang X."/>
            <person name="Jeffery I.B."/>
            <person name="Cooney J.C."/>
            <person name="Kagawa T.F."/>
            <person name="Liu W."/>
            <person name="Song Y."/>
            <person name="Salvetti E."/>
            <person name="Wrobel A."/>
            <person name="Rasinkangas P."/>
            <person name="Parkhill J."/>
            <person name="Rea M.C."/>
            <person name="O'Sullivan O."/>
            <person name="Ritari J."/>
            <person name="Douillard F.P."/>
            <person name="Paul Ross R."/>
            <person name="Yang R."/>
            <person name="Briner A.E."/>
            <person name="Felis G.E."/>
            <person name="de Vos W.M."/>
            <person name="Barrangou R."/>
            <person name="Klaenhammer T.R."/>
            <person name="Caufield P.W."/>
            <person name="Cui Y."/>
            <person name="Zhang H."/>
            <person name="O'Toole P.W."/>
        </authorList>
    </citation>
    <scope>NUCLEOTIDE SEQUENCE [LARGE SCALE GENOMIC DNA]</scope>
    <source>
        <strain evidence="1 2">DSM 16634</strain>
    </source>
</reference>
<dbReference type="Proteomes" id="UP000051324">
    <property type="component" value="Unassembled WGS sequence"/>
</dbReference>
<keyword evidence="2" id="KW-1185">Reference proteome</keyword>
<dbReference type="PATRIC" id="fig|1423724.4.peg.904"/>
<accession>A0A0R1U1Y6</accession>
<gene>
    <name evidence="1" type="ORF">FC32_GL000865</name>
</gene>
<dbReference type="STRING" id="1423724.FC32_GL000865"/>
<protein>
    <submittedName>
        <fullName evidence="1">Uncharacterized protein</fullName>
    </submittedName>
</protein>
<proteinExistence type="predicted"/>
<name>A0A0R1U1Y6_9LACO</name>
<evidence type="ECO:0000313" key="1">
    <source>
        <dbReference type="EMBL" id="KRL83611.1"/>
    </source>
</evidence>